<dbReference type="InterPro" id="IPR003491">
    <property type="entry name" value="REP-like_C"/>
</dbReference>
<dbReference type="Pfam" id="PF02486">
    <property type="entry name" value="Rep_trans"/>
    <property type="match status" value="1"/>
</dbReference>
<proteinExistence type="predicted"/>
<evidence type="ECO:0000256" key="1">
    <source>
        <dbReference type="SAM" id="MobiDB-lite"/>
    </source>
</evidence>
<dbReference type="EMBL" id="BAABJZ010000089">
    <property type="protein sequence ID" value="GAA4892580.1"/>
    <property type="molecule type" value="Genomic_DNA"/>
</dbReference>
<protein>
    <recommendedName>
        <fullName evidence="2">Replication initiation protein-like C-terminal domain-containing protein</fullName>
    </recommendedName>
</protein>
<evidence type="ECO:0000313" key="3">
    <source>
        <dbReference type="EMBL" id="GAA4892580.1"/>
    </source>
</evidence>
<dbReference type="RefSeq" id="WP_345335972.1">
    <property type="nucleotide sequence ID" value="NZ_BAABJZ010000089.1"/>
</dbReference>
<feature type="region of interest" description="Disordered" evidence="1">
    <location>
        <begin position="398"/>
        <end position="420"/>
    </location>
</feature>
<keyword evidence="4" id="KW-1185">Reference proteome</keyword>
<reference evidence="4" key="1">
    <citation type="journal article" date="2019" name="Int. J. Syst. Evol. Microbiol.">
        <title>The Global Catalogue of Microorganisms (GCM) 10K type strain sequencing project: providing services to taxonomists for standard genome sequencing and annotation.</title>
        <authorList>
            <consortium name="The Broad Institute Genomics Platform"/>
            <consortium name="The Broad Institute Genome Sequencing Center for Infectious Disease"/>
            <person name="Wu L."/>
            <person name="Ma J."/>
        </authorList>
    </citation>
    <scope>NUCLEOTIDE SEQUENCE [LARGE SCALE GENOMIC DNA]</scope>
    <source>
        <strain evidence="4">JCM 18401</strain>
    </source>
</reference>
<evidence type="ECO:0000259" key="2">
    <source>
        <dbReference type="Pfam" id="PF02486"/>
    </source>
</evidence>
<name>A0ABP9F2A6_9GAMM</name>
<sequence>MKLRPTKQVLPIASIDYLTFTWCPQELYHIKELARIGVMVQSPKDRREFESPMCQKHWDKQYHQQIDELAHEELARKLKVENFAATGLPYYEALDALCEHFGYGLIDSVCRGAIDEFIDHINLGLSTRYDAQWTVRKNDKGRFQYPYSANLKIGEAPAGLICWGGSNLGCMVSLTGTGCQSIDMRELYHLIRKIPAVKITRVDIAHDDKTGKRSIDWAKQQAENSGLGKGFMLSNKPPRYTYIESGHMQGNGKAEVAAGLPAYKFTPDLGRSFYVGARSSGKLYRAYEKGKQLGDTGSPWVRHELELRNQDRIIPLEVLLKPSQYFAGAYPCMAFLNEVQHRVETIRRNTRITFEKAVEHGAKQMGRLVNCMKQVGMSSDQILERLTRHLDEHEIPKRLLMPMPPPEPRYKPNGFTPVPG</sequence>
<gene>
    <name evidence="3" type="ORF">GCM10023333_27290</name>
</gene>
<evidence type="ECO:0000313" key="4">
    <source>
        <dbReference type="Proteomes" id="UP001499988"/>
    </source>
</evidence>
<dbReference type="Proteomes" id="UP001499988">
    <property type="component" value="Unassembled WGS sequence"/>
</dbReference>
<accession>A0ABP9F2A6</accession>
<organism evidence="3 4">
    <name type="scientific">Ferrimonas pelagia</name>
    <dbReference type="NCBI Taxonomy" id="1177826"/>
    <lineage>
        <taxon>Bacteria</taxon>
        <taxon>Pseudomonadati</taxon>
        <taxon>Pseudomonadota</taxon>
        <taxon>Gammaproteobacteria</taxon>
        <taxon>Alteromonadales</taxon>
        <taxon>Ferrimonadaceae</taxon>
        <taxon>Ferrimonas</taxon>
    </lineage>
</organism>
<comment type="caution">
    <text evidence="3">The sequence shown here is derived from an EMBL/GenBank/DDBJ whole genome shotgun (WGS) entry which is preliminary data.</text>
</comment>
<feature type="domain" description="Replication initiation protein-like C-terminal" evidence="2">
    <location>
        <begin position="197"/>
        <end position="379"/>
    </location>
</feature>